<dbReference type="Gene3D" id="3.40.50.300">
    <property type="entry name" value="P-loop containing nucleotide triphosphate hydrolases"/>
    <property type="match status" value="1"/>
</dbReference>
<dbReference type="EMBL" id="QKWP01000731">
    <property type="protein sequence ID" value="RIB15623.1"/>
    <property type="molecule type" value="Genomic_DNA"/>
</dbReference>
<keyword evidence="5" id="KW-0862">Zinc</keyword>
<dbReference type="InterPro" id="IPR046439">
    <property type="entry name" value="ZF_RZ_dom"/>
</dbReference>
<dbReference type="PANTHER" id="PTHR22605">
    <property type="entry name" value="RZ-TYPE DOMAIN-CONTAINING PROTEIN"/>
    <property type="match status" value="1"/>
</dbReference>
<keyword evidence="6" id="KW-0391">Immunity</keyword>
<dbReference type="PROSITE" id="PS51981">
    <property type="entry name" value="ZF_RZ"/>
    <property type="match status" value="1"/>
</dbReference>
<keyword evidence="10" id="KW-1185">Reference proteome</keyword>
<name>A0A397V6P9_9GLOM</name>
<evidence type="ECO:0000313" key="9">
    <source>
        <dbReference type="EMBL" id="RIB15623.1"/>
    </source>
</evidence>
<dbReference type="InterPro" id="IPR031248">
    <property type="entry name" value="RNF213"/>
</dbReference>
<proteinExistence type="predicted"/>
<evidence type="ECO:0000256" key="1">
    <source>
        <dbReference type="ARBA" id="ARBA00004496"/>
    </source>
</evidence>
<evidence type="ECO:0000256" key="4">
    <source>
        <dbReference type="ARBA" id="ARBA00022771"/>
    </source>
</evidence>
<gene>
    <name evidence="9" type="ORF">C2G38_2191952</name>
</gene>
<organism evidence="9 10">
    <name type="scientific">Gigaspora rosea</name>
    <dbReference type="NCBI Taxonomy" id="44941"/>
    <lineage>
        <taxon>Eukaryota</taxon>
        <taxon>Fungi</taxon>
        <taxon>Fungi incertae sedis</taxon>
        <taxon>Mucoromycota</taxon>
        <taxon>Glomeromycotina</taxon>
        <taxon>Glomeromycetes</taxon>
        <taxon>Diversisporales</taxon>
        <taxon>Gigasporaceae</taxon>
        <taxon>Gigaspora</taxon>
    </lineage>
</organism>
<evidence type="ECO:0000256" key="6">
    <source>
        <dbReference type="ARBA" id="ARBA00022859"/>
    </source>
</evidence>
<evidence type="ECO:0000313" key="10">
    <source>
        <dbReference type="Proteomes" id="UP000266673"/>
    </source>
</evidence>
<evidence type="ECO:0000256" key="5">
    <source>
        <dbReference type="ARBA" id="ARBA00022833"/>
    </source>
</evidence>
<dbReference type="GO" id="GO:0004842">
    <property type="term" value="F:ubiquitin-protein transferase activity"/>
    <property type="evidence" value="ECO:0007669"/>
    <property type="project" value="InterPro"/>
</dbReference>
<sequence length="4611" mass="533018">MENENTANIIESINDNEMNSESSHSMIDNSTSSAPPSFHHGFNNRSQGIAANLDYYQQSYHQSSESSSSSFQSSKTKPGLLNRMSSYVSTTFRGTNETPSSETINVVFHVHLPPYLERRFEKAIPCVIGNVDELGKWEFPIVKLKQHSNRWVSSTYWVSDPVTIPVSYFVTGEEVRYLYAIYIPKKQEKKKNKDRDDRMDLDNSGESNGDIYRESDHRVLRNLLIEQNQFDIVNQIRIEDRDYLTRTVNDFEFLNFIWQSLTPNNTRTKLFEYLTILNQFQEYTKLATSQNFIVKCLESTKDKDKEKRIFLCILLGYYTYLRQTNFINDVNLHQNFPSSILLECLDKFQPENWLDETPEVLLIAFHTLIRHNISQSSNIWVKRMFALAPLVDPEYHFINIIAERKHISLQKLFEYLPKYVIPYANKIEDPHIYAKVGAWLIRLCKDMDQLFKVWEEVINHTEERDLLLKKSFLNHVHYLISDFTDAKSLKKHYDRIPNHFREKVSEAFRQKSFKMLSTPTHPWDKRDVEEMLVILKYPELNWNKFELLEVLHEISQSNQWPILCMFLDLLSYWFQFEPKEMSSEKIPLICSQWYQHILDHTNENKEKYVYIVFSHLSKIFPKIEGHLSILFVLVGVAIDRVKQCPEERILNAVRQIDFQQDIVQSFLRMVKDILRFSVKNTDDTLIKKIRLICDCNSDVLNVPNDSCEAILRFIMDRLKILHPLADVSDSNITTTTLTLLRSSKFWIFILQATGKVSDLNAHPYIRQIKYIINEFIKIIKKNTITIRSLQQLLKYDDETLIRFFNSNDINHINHINQEDINILRTQCGNYEEKLTQFHHFYTQFCPIEKIKGVDKYLKDMEQRSKCDTLTLQETLAENHWVFHKITEDAARKTYKLANLQTFRNIFNQRINGEEEIKIDELAQNIIPSLVTIYEEKTMKYKTSGWESLHCVEESIFWNNVKDVKAELDLMNLKANERLIKTLTYVSRYPIYVERLQQLNEVVSMFKVTHTKEDWIETQLKLLSENYLWLGKLNDFFEYHDRSLSLVNENCWELIKSLSLADEFIRFLQSVAEHDITNIINGVDNQSDERLIQEDTVSSLIQVKKFLLPLLKNVEILKPKTFLKKLCGITEQNPVLGQKITLCNSNRKALENMYKNINNRTEVTQERIINAVRIGTYTFKRISNDDKCTATLSYPINSLSTNSDSMDDKDESNEKPYTLNDLQDLRGRALLIAKPGVIIDMEISEKEQEQQERAKKIMNEFVIQVDFAQEIINVASKLIQIGHFNYRDFNKSVKGTENMQKFLNELNKHLIEWEDIVDRAQKEHYYLTFFPARHILAFHDYFNDNAKDKIANKEECQILVTFVNNAARLPPPQPQMQMQMEMQMDIKMDISDEIHASIHDYYNDLCNIGSKLADIFESIPKQIREIKDAGERVKSDIVQPGKLFVAACSNKSFVPNIIMSLYANHKAYPQPWQILICTSSTTMEELSIFTKRCFFAPDNGYEGHLFCIANLELVDFELQYNLVNNIRSMSRMTNIKDKFLLALICCKESEVQYHILDQFSQDIHVTNGLDVDAMKGLYQELCPDVKRVSSELSGQGKTEWIKTASFEKQKLPCSFLISDGVDFGTLVKRLKEHKIRPVESLHLNIVSADNPGDVNLFLFELLTLGMVSNYTDIVCLPNTPIFIEVATTVGQYLLKSLPFVECLSSEHITWDISNLSVSLEIENPIQIVSHYLEATEKSTIEEKDLLFNITGTHATLPLPESRCRELIKKYLFDDEDESDISSYRFVEIFIKVLANQLIGLSLSSYFRVDNLKLMTKAKDIRKTLVNTLLTASKDFAIRSVKTKEAQLESITPLNDDRLGTIVQWEDSNHLLVFFLSQAPDSICALYRNAKKVPDNVIKLLESQCISGDQKNFKLEDYNTMDMNLLLNKLESLARKSIYEIKYPRYALSADNLIKMALILLRTRASIPVVVCGEAGCGKTSLIGFLSKVVEVKFHALNLHAGISEDIIKSFMTMVQSEAQEKETWIFFDEINTCNHMGLLSELVAHRRWLGKEVHYNIRIFAACNPYRKRTKSQSNVGLKVQQKIKYEEKNELVYQVKPLPDQILDYVWDYGILQALEEEKYIQIMVSESLGEYEDNIIFAKLLAESQRYIRHIEEPYSVSLRDVKRAITLVKFFAKSLTDRPPIRRKNSPPYPNPTDGIKFSIRCYVLSLGLCYQCRMYEQSIRQTYREKMARLLLTNGIQFDEAKFSAIIRQEQEDYINRMICPPNTAHNEALLENVLVMIVCILTKIPVFIIGAPGSSKSLAIRLVSQNLKGSDSNDKYFQELPQVYLIPYQGSSSSTSDGIIKVFEKAVNYQNTSSKEFKIISVVLLDEVGLAETSPFNPLKVLHSLLEPSYPSDGPAVAFIGISNWRLDNSKSSRALLVQRPKFDLADLIDTAVNLLGSKTNPGGTKITSASLKPLADAYSSYEQTGQLLPNFHGLRDYYALVKSLSLAELTPQNIQKSLVRNFGGTDPEQTQKLCEHYFGDVFRLSNDAKNWEYTPIPVEELINANLDDEGARHLMVIGKSDSIVSLLTYQLRSRNLDPVIILGSQFPDDRDDYSYSVLSRIMMCVEAGRPLILTDLEIIYGSLYDLWNQNYIVVGSADDPKYYTRVALGAYANPMLFVNKTFRCILVLDEKKLETADPPLLNRFEKQKMTINNILTPQNIQIVEQLSTWVTQMSKVFGGSNSFMPIMEFKQKDLFIGFDPDETLQSLVIDITKRYPDSDDASILQKCKERLIAIASSDGIIRAEKSGLDADEIKFWKNTYYNNQCHDDLAAYIQSSLDTLSIENDSDGLQVIINTFSNINTDVETCLKDIISCQVDKLSTFKTEAQLQNRVKHFWLNSAADMLILQCDITTISAGCIKLAKFIIEQFKNDYLIKKNIRPNMKTKHSCIILHIHREQENSLATFNFMCGWDQITIETLSQQEISLSELLDKSLNDVINTTYKFEDILKQELLWCLLCMKYPSNIKSIEHIKILSSEICNHPILLGCIKSCTQQWLQEKASKNWQYDVASNKKLLYRYPSFLSALQAYIKRFVRRPIAKVFCALERLAATRTFFSIDKPSVSDEDNYLLSFWLEMFNDKKIINIEEISEPSPDLYTMPPEVYNLQFPFSYYFMEQIDNFRPIYQEEMNLLYQNPNNVNKPSGELKDSVINEYLKNFTDKIRTEIPLLKTSPLDRAPDLYFKDFASVIACNEPGNKDPELLRSIFERRLGKEKVLNPINLHTYWWIHGNSIMAELHLAHICPTIAPDLQNKSGDAITLVKEAIEILLAKISKDKDTNETYEQKEIDQWKYDATKILSFSKEIPKTSILESLQLLQFCNDLLSISSIRPHDIKRIISLAQNSVSILTTDVLNALFDVLDEIESTELNLMSKRMIILRCLDIIPLESDSRIWLYRRLFTTQPFPLMGVIVQKIFETEVHESVFFQLIKDQPRVLTFYPRLQEIDKYLSDLDLKMATLCCDIIQHCFFAKLTIETLIPYFSHALRTLCEGEARPLQRISAVAFLKEFVRMFFDVVINDGNNSVAYQLDSIQGINGNDFLHQIIEALKEEHSLIYSLRIYFLRDLRRRGYSFDEVKRFCKKRPDEFPWLINFHWESSNSSRFPINPYWHLSEYSETEIAYANLRQIGNKVQIDDFLEKVEKGSMNSRLSLIGLIVMRLHAIRASHEWDKVERQLSMHLNSKINEMESLPDAYKQIVTKLLVNTHDLFKVDPDTESSNLIMKSVLIYIVGLHASMNSDFSPLTAYLQEIQKCGDKFILTCQSDEESALFNAVATGGVSRYQCQCGFKYVIGNCGKAQVTAKCPGCGNTIGGINHVTAAGNTRLDNSNFTQLKSNDQAGYVSEKSEPSPNYSIRTMSPPSYRILHLIVHTLFLTSTPSETTNNFFNKNGNTYGDVTSYCMEHIKNDWDVLKKLLNTSDENLALLFHSILVEMIDNPNYSKPKDLAESGARQKWETNFTQYYVTPLINNVTETTRKFSTLLSNAMKVAEVSSNILETEVNQTLEMSSQHCKEYLPGLWRTLGTVCFESFNAYYSRNIQHNAQAFPFLAVYFKHEKNLSQIKHLYPIVNFVKLLHSKLAYRLQREKAILYTFKDFIDKSKNETTFDTCMTLNAAFEEFANAWNAVIDNVTRFQCHELPRHPRITINDSVMLGLMEARDYGVFLCAIIDYLVNLHNNFFEDVIAIPERSCISLKFLEEATPWVCEEIVTSTQVRVTKFTNPYHIPSKRLDSIKRSNIIDYEWDSKILRYSQHNLEIGHGEDIIFDLQVIEMELAQTLVSGKAYIERNGDQLLMDQFPYHLELFKSSMRILGEIKELIPQEPVPNDKISLIFGSTSSAPLTSNPFKNANILANYSIENATELLSFLEIFLCFIKRISADNGETHIKDFVNQWLKLSNLMDNIGFQHILNLELKLKHVVSLYELVENQVANEEIKYLNDKYKKSLNEEMKNQILEAINFEPNTDEQKQKIPAEAFVIALKRYIQRFLCTDNNIRVTDPLSIYVNDMGLNLWLDSVAEELLDDVFPDSLLIENTFEAYEFVNNIIKENQQSLPAVKQITSISDNSMDLVHPIEADHSMDLD</sequence>
<dbReference type="OrthoDB" id="2423195at2759"/>
<dbReference type="GO" id="GO:0008270">
    <property type="term" value="F:zinc ion binding"/>
    <property type="evidence" value="ECO:0007669"/>
    <property type="project" value="UniProtKB-KW"/>
</dbReference>
<keyword evidence="2" id="KW-0963">Cytoplasm</keyword>
<accession>A0A397V6P9</accession>
<dbReference type="Pfam" id="PF20173">
    <property type="entry name" value="ZnF_RZ-type"/>
    <property type="match status" value="1"/>
</dbReference>
<dbReference type="InterPro" id="IPR003593">
    <property type="entry name" value="AAA+_ATPase"/>
</dbReference>
<feature type="compositionally biased region" description="Polar residues" evidence="7">
    <location>
        <begin position="13"/>
        <end position="35"/>
    </location>
</feature>
<dbReference type="GO" id="GO:0002376">
    <property type="term" value="P:immune system process"/>
    <property type="evidence" value="ECO:0007669"/>
    <property type="project" value="UniProtKB-KW"/>
</dbReference>
<dbReference type="SUPFAM" id="SSF52540">
    <property type="entry name" value="P-loop containing nucleoside triphosphate hydrolases"/>
    <property type="match status" value="2"/>
</dbReference>
<dbReference type="STRING" id="44941.A0A397V6P9"/>
<comment type="caution">
    <text evidence="9">The sequence shown here is derived from an EMBL/GenBank/DDBJ whole genome shotgun (WGS) entry which is preliminary data.</text>
</comment>
<evidence type="ECO:0000256" key="3">
    <source>
        <dbReference type="ARBA" id="ARBA00022723"/>
    </source>
</evidence>
<dbReference type="PANTHER" id="PTHR22605:SF1">
    <property type="entry name" value="RZ-TYPE DOMAIN-CONTAINING PROTEIN"/>
    <property type="match status" value="1"/>
</dbReference>
<evidence type="ECO:0000256" key="2">
    <source>
        <dbReference type="ARBA" id="ARBA00022490"/>
    </source>
</evidence>
<comment type="subcellular location">
    <subcellularLocation>
        <location evidence="1">Cytoplasm</location>
    </subcellularLocation>
</comment>
<protein>
    <recommendedName>
        <fullName evidence="8">RZ-type domain-containing protein</fullName>
    </recommendedName>
</protein>
<feature type="region of interest" description="Disordered" evidence="7">
    <location>
        <begin position="13"/>
        <end position="43"/>
    </location>
</feature>
<dbReference type="SMART" id="SM00382">
    <property type="entry name" value="AAA"/>
    <property type="match status" value="2"/>
</dbReference>
<keyword evidence="4" id="KW-0863">Zinc-finger</keyword>
<dbReference type="GO" id="GO:0016887">
    <property type="term" value="F:ATP hydrolysis activity"/>
    <property type="evidence" value="ECO:0007669"/>
    <property type="project" value="InterPro"/>
</dbReference>
<keyword evidence="3" id="KW-0479">Metal-binding</keyword>
<feature type="domain" description="RZ-type" evidence="8">
    <location>
        <begin position="3797"/>
        <end position="3868"/>
    </location>
</feature>
<evidence type="ECO:0000259" key="8">
    <source>
        <dbReference type="PROSITE" id="PS51981"/>
    </source>
</evidence>
<evidence type="ECO:0000256" key="7">
    <source>
        <dbReference type="SAM" id="MobiDB-lite"/>
    </source>
</evidence>
<dbReference type="InterPro" id="IPR027417">
    <property type="entry name" value="P-loop_NTPase"/>
</dbReference>
<dbReference type="Proteomes" id="UP000266673">
    <property type="component" value="Unassembled WGS sequence"/>
</dbReference>
<dbReference type="GO" id="GO:0005737">
    <property type="term" value="C:cytoplasm"/>
    <property type="evidence" value="ECO:0007669"/>
    <property type="project" value="UniProtKB-SubCell"/>
</dbReference>
<reference evidence="9 10" key="1">
    <citation type="submission" date="2018-06" db="EMBL/GenBank/DDBJ databases">
        <title>Comparative genomics reveals the genomic features of Rhizophagus irregularis, R. cerebriforme, R. diaphanum and Gigaspora rosea, and their symbiotic lifestyle signature.</title>
        <authorList>
            <person name="Morin E."/>
            <person name="San Clemente H."/>
            <person name="Chen E.C.H."/>
            <person name="De La Providencia I."/>
            <person name="Hainaut M."/>
            <person name="Kuo A."/>
            <person name="Kohler A."/>
            <person name="Murat C."/>
            <person name="Tang N."/>
            <person name="Roy S."/>
            <person name="Loubradou J."/>
            <person name="Henrissat B."/>
            <person name="Grigoriev I.V."/>
            <person name="Corradi N."/>
            <person name="Roux C."/>
            <person name="Martin F.M."/>
        </authorList>
    </citation>
    <scope>NUCLEOTIDE SEQUENCE [LARGE SCALE GENOMIC DNA]</scope>
    <source>
        <strain evidence="9 10">DAOM 194757</strain>
    </source>
</reference>